<name>A0A0F9K7N1_9ZZZZ</name>
<dbReference type="AlphaFoldDB" id="A0A0F9K7N1"/>
<organism evidence="1">
    <name type="scientific">marine sediment metagenome</name>
    <dbReference type="NCBI Taxonomy" id="412755"/>
    <lineage>
        <taxon>unclassified sequences</taxon>
        <taxon>metagenomes</taxon>
        <taxon>ecological metagenomes</taxon>
    </lineage>
</organism>
<proteinExistence type="predicted"/>
<comment type="caution">
    <text evidence="1">The sequence shown here is derived from an EMBL/GenBank/DDBJ whole genome shotgun (WGS) entry which is preliminary data.</text>
</comment>
<dbReference type="EMBL" id="LAZR01014309">
    <property type="protein sequence ID" value="KKM18058.1"/>
    <property type="molecule type" value="Genomic_DNA"/>
</dbReference>
<gene>
    <name evidence="1" type="ORF">LCGC14_1669550</name>
</gene>
<reference evidence="1" key="1">
    <citation type="journal article" date="2015" name="Nature">
        <title>Complex archaea that bridge the gap between prokaryotes and eukaryotes.</title>
        <authorList>
            <person name="Spang A."/>
            <person name="Saw J.H."/>
            <person name="Jorgensen S.L."/>
            <person name="Zaremba-Niedzwiedzka K."/>
            <person name="Martijn J."/>
            <person name="Lind A.E."/>
            <person name="van Eijk R."/>
            <person name="Schleper C."/>
            <person name="Guy L."/>
            <person name="Ettema T.J."/>
        </authorList>
    </citation>
    <scope>NUCLEOTIDE SEQUENCE</scope>
</reference>
<accession>A0A0F9K7N1</accession>
<sequence>MTDFDLLGIDDGETEAQNAEWFASDLLPVKIGVMRLEISVSAAVVIEVTFDSGSNWMSLNGNVALVADSVYIFDIFVKLGDTVNIRIPTASGAVVDIGRVYQAD</sequence>
<protein>
    <submittedName>
        <fullName evidence="1">Uncharacterized protein</fullName>
    </submittedName>
</protein>
<evidence type="ECO:0000313" key="1">
    <source>
        <dbReference type="EMBL" id="KKM18058.1"/>
    </source>
</evidence>